<keyword evidence="3" id="KW-1003">Cell membrane</keyword>
<evidence type="ECO:0000256" key="8">
    <source>
        <dbReference type="ARBA" id="ARBA00050480"/>
    </source>
</evidence>
<feature type="transmembrane region" description="Helical" evidence="16">
    <location>
        <begin position="411"/>
        <end position="435"/>
    </location>
</feature>
<dbReference type="GO" id="GO:0015192">
    <property type="term" value="F:L-phenylalanine transmembrane transporter activity"/>
    <property type="evidence" value="ECO:0007669"/>
    <property type="project" value="UniProtKB-ARBA"/>
</dbReference>
<evidence type="ECO:0000256" key="1">
    <source>
        <dbReference type="ARBA" id="ARBA00004554"/>
    </source>
</evidence>
<dbReference type="Pfam" id="PF07690">
    <property type="entry name" value="MFS_1"/>
    <property type="match status" value="2"/>
</dbReference>
<dbReference type="PANTHER" id="PTHR11360:SF123">
    <property type="entry name" value="MONOCARBOXYLATE TRANSPORTER 8"/>
    <property type="match status" value="1"/>
</dbReference>
<evidence type="ECO:0000256" key="14">
    <source>
        <dbReference type="ARBA" id="ARBA00078724"/>
    </source>
</evidence>
<dbReference type="PANTHER" id="PTHR11360">
    <property type="entry name" value="MONOCARBOXYLATE TRANSPORTER"/>
    <property type="match status" value="1"/>
</dbReference>
<dbReference type="EMBL" id="JAUCMX010000016">
    <property type="protein sequence ID" value="KAK3520345.1"/>
    <property type="molecule type" value="Genomic_DNA"/>
</dbReference>
<feature type="transmembrane region" description="Helical" evidence="16">
    <location>
        <begin position="219"/>
        <end position="241"/>
    </location>
</feature>
<feature type="region of interest" description="Disordered" evidence="15">
    <location>
        <begin position="25"/>
        <end position="61"/>
    </location>
</feature>
<feature type="transmembrane region" description="Helical" evidence="16">
    <location>
        <begin position="134"/>
        <end position="152"/>
    </location>
</feature>
<comment type="catalytic activity">
    <reaction evidence="9">
        <text>L-tyrosine(in) = L-tyrosine(out)</text>
        <dbReference type="Rhea" id="RHEA:68572"/>
        <dbReference type="ChEBI" id="CHEBI:58315"/>
    </reaction>
    <physiologicalReaction direction="left-to-right" evidence="9">
        <dbReference type="Rhea" id="RHEA:68573"/>
    </physiologicalReaction>
    <physiologicalReaction direction="right-to-left" evidence="9">
        <dbReference type="Rhea" id="RHEA:68574"/>
    </physiologicalReaction>
</comment>
<evidence type="ECO:0000256" key="5">
    <source>
        <dbReference type="ARBA" id="ARBA00022989"/>
    </source>
</evidence>
<dbReference type="Gene3D" id="1.20.1250.20">
    <property type="entry name" value="MFS general substrate transporter like domains"/>
    <property type="match status" value="2"/>
</dbReference>
<feature type="transmembrane region" description="Helical" evidence="16">
    <location>
        <begin position="356"/>
        <end position="374"/>
    </location>
</feature>
<evidence type="ECO:0000256" key="11">
    <source>
        <dbReference type="ARBA" id="ARBA00052346"/>
    </source>
</evidence>
<feature type="transmembrane region" description="Helical" evidence="16">
    <location>
        <begin position="314"/>
        <end position="336"/>
    </location>
</feature>
<sequence length="541" mass="58338">LKDTGVDERAHACMMNPVNSSCITESGDGTCEPEPEPKHGVLESVERASGKQPPSSVEQGCQVGHPEEEQVHPVDAVSPAQFVPPEGGYGWLVAFAATWCNGSIFGIQNSFGILHVMLAEEHEDPNDKASQFKVAWVGALAMGMIFFCSPVVSMFTDHFGCRKTAVGGAFVAFLGLLSSSFATTLGLRYFTYGVLFGCGSSFAFQPSLVILGHYFRRRLGLANGVVTATSSLFTIALPVLLKKVVGPLGLSRTFQILSLFMLVQSLLALSFRPLIPSAGAGMGSQGPAGDQGSTAGTRWRRGVMKVKKYFNARVFRVATYRVWAFGVATAVLGYMVPYIHLINFVKEEFGETQKEWVLLVCIGASSGVGRLLFGKVGDLIPGVNKIYLQVASFMTLGLMSMMIPQCRVLEGLMVVCVFMGLCDGCFITIMAPIAFELVGPMQASQAIGYLLGLMAVPMTAGPPIAGLLHDHFKNYHVAFYLAGVPPLVGGMVLFFVPLVFRHAHRKHSNTCDPSTDSMLKNCTNGDMLPGYTDTETQQELH</sequence>
<name>A0AAE0QGX8_9TELE</name>
<evidence type="ECO:0000259" key="17">
    <source>
        <dbReference type="PROSITE" id="PS50850"/>
    </source>
</evidence>
<evidence type="ECO:0000313" key="19">
    <source>
        <dbReference type="Proteomes" id="UP001274896"/>
    </source>
</evidence>
<evidence type="ECO:0000256" key="7">
    <source>
        <dbReference type="ARBA" id="ARBA00050278"/>
    </source>
</evidence>
<feature type="non-terminal residue" evidence="18">
    <location>
        <position position="541"/>
    </location>
</feature>
<dbReference type="Proteomes" id="UP001274896">
    <property type="component" value="Unassembled WGS sequence"/>
</dbReference>
<comment type="catalytic activity">
    <reaction evidence="10">
        <text>L-thyroxine(out) = L-thyroxine(in)</text>
        <dbReference type="Rhea" id="RHEA:71819"/>
        <dbReference type="ChEBI" id="CHEBI:58448"/>
    </reaction>
    <physiologicalReaction direction="left-to-right" evidence="10">
        <dbReference type="Rhea" id="RHEA:71820"/>
    </physiologicalReaction>
    <physiologicalReaction direction="right-to-left" evidence="10">
        <dbReference type="Rhea" id="RHEA:71821"/>
    </physiologicalReaction>
</comment>
<evidence type="ECO:0000256" key="9">
    <source>
        <dbReference type="ARBA" id="ARBA00050518"/>
    </source>
</evidence>
<keyword evidence="5 16" id="KW-1133">Transmembrane helix</keyword>
<feature type="transmembrane region" description="Helical" evidence="16">
    <location>
        <begin position="447"/>
        <end position="465"/>
    </location>
</feature>
<evidence type="ECO:0000256" key="10">
    <source>
        <dbReference type="ARBA" id="ARBA00051690"/>
    </source>
</evidence>
<evidence type="ECO:0000256" key="15">
    <source>
        <dbReference type="SAM" id="MobiDB-lite"/>
    </source>
</evidence>
<feature type="transmembrane region" description="Helical" evidence="16">
    <location>
        <begin position="189"/>
        <end position="212"/>
    </location>
</feature>
<comment type="subcellular location">
    <subcellularLocation>
        <location evidence="1">Basolateral cell membrane</location>
        <topology evidence="1">Multi-pass membrane protein</topology>
    </subcellularLocation>
</comment>
<dbReference type="AlphaFoldDB" id="A0AAE0QGX8"/>
<feature type="transmembrane region" description="Helical" evidence="16">
    <location>
        <begin position="253"/>
        <end position="275"/>
    </location>
</feature>
<feature type="transmembrane region" description="Helical" evidence="16">
    <location>
        <begin position="477"/>
        <end position="500"/>
    </location>
</feature>
<protein>
    <recommendedName>
        <fullName evidence="13">Monocarboxylate transporter 10</fullName>
    </recommendedName>
    <alternativeName>
        <fullName evidence="14">Solute carrier family 16 member 10</fullName>
    </alternativeName>
</protein>
<proteinExistence type="inferred from homology"/>
<comment type="catalytic activity">
    <reaction evidence="11">
        <text>L-phenylalanine(in) = L-phenylalanine(out)</text>
        <dbReference type="Rhea" id="RHEA:27950"/>
        <dbReference type="ChEBI" id="CHEBI:58095"/>
    </reaction>
    <physiologicalReaction direction="left-to-right" evidence="11">
        <dbReference type="Rhea" id="RHEA:27951"/>
    </physiologicalReaction>
    <physiologicalReaction direction="right-to-left" evidence="11">
        <dbReference type="Rhea" id="RHEA:27952"/>
    </physiologicalReaction>
</comment>
<dbReference type="SUPFAM" id="SSF103473">
    <property type="entry name" value="MFS general substrate transporter"/>
    <property type="match status" value="1"/>
</dbReference>
<evidence type="ECO:0000256" key="4">
    <source>
        <dbReference type="ARBA" id="ARBA00022692"/>
    </source>
</evidence>
<accession>A0AAE0QGX8</accession>
<dbReference type="FunFam" id="1.20.1250.20:FF:001016">
    <property type="entry name" value="Solute carrier family 16 member 2"/>
    <property type="match status" value="1"/>
</dbReference>
<comment type="catalytic activity">
    <reaction evidence="8">
        <text>3,3',5-triiodo-L-thyronine(out) = 3,3',5-triiodo-L-thyronine(in)</text>
        <dbReference type="Rhea" id="RHEA:71811"/>
        <dbReference type="ChEBI" id="CHEBI:533015"/>
    </reaction>
    <physiologicalReaction direction="left-to-right" evidence="8">
        <dbReference type="Rhea" id="RHEA:71812"/>
    </physiologicalReaction>
    <physiologicalReaction direction="right-to-left" evidence="8">
        <dbReference type="Rhea" id="RHEA:71813"/>
    </physiologicalReaction>
</comment>
<evidence type="ECO:0000256" key="6">
    <source>
        <dbReference type="ARBA" id="ARBA00023136"/>
    </source>
</evidence>
<comment type="function">
    <text evidence="12">Sodium- and proton-independent thyroid hormones and aromatic acids transporter. Mediates both uptake and efflux of 3,5,3'-triiodothyronine (T3) and 3,5,3',5'-tetraiodothyronine (T4) with high affinity, suggesting a role in the homeostasis of thyroid hormone levels. Responsible for low affinity bidirectional transport of the aromatic amino acids, such as phenylalanine, tyrosine, tryptophan and L-3,4-dihydroxyphenylalanine (L-dopa). Plays an important role in homeostasis of aromatic amino acids.</text>
</comment>
<dbReference type="InterPro" id="IPR036259">
    <property type="entry name" value="MFS_trans_sf"/>
</dbReference>
<keyword evidence="6 16" id="KW-0472">Membrane</keyword>
<dbReference type="GO" id="GO:0016323">
    <property type="term" value="C:basolateral plasma membrane"/>
    <property type="evidence" value="ECO:0007669"/>
    <property type="project" value="UniProtKB-SubCell"/>
</dbReference>
<feature type="compositionally biased region" description="Basic and acidic residues" evidence="15">
    <location>
        <begin position="35"/>
        <end position="49"/>
    </location>
</feature>
<evidence type="ECO:0000256" key="16">
    <source>
        <dbReference type="SAM" id="Phobius"/>
    </source>
</evidence>
<comment type="caution">
    <text evidence="18">The sequence shown here is derived from an EMBL/GenBank/DDBJ whole genome shotgun (WGS) entry which is preliminary data.</text>
</comment>
<reference evidence="18" key="1">
    <citation type="submission" date="2023-06" db="EMBL/GenBank/DDBJ databases">
        <title>Male Hemibagrus guttatus genome.</title>
        <authorList>
            <person name="Bian C."/>
        </authorList>
    </citation>
    <scope>NUCLEOTIDE SEQUENCE</scope>
    <source>
        <strain evidence="18">Male_cb2023</strain>
        <tissue evidence="18">Muscle</tissue>
    </source>
</reference>
<dbReference type="GO" id="GO:0005302">
    <property type="term" value="F:L-tyrosine transmembrane transporter activity"/>
    <property type="evidence" value="ECO:0007669"/>
    <property type="project" value="UniProtKB-ARBA"/>
</dbReference>
<evidence type="ECO:0000256" key="2">
    <source>
        <dbReference type="ARBA" id="ARBA00006727"/>
    </source>
</evidence>
<evidence type="ECO:0000256" key="3">
    <source>
        <dbReference type="ARBA" id="ARBA00022475"/>
    </source>
</evidence>
<dbReference type="GO" id="GO:0015196">
    <property type="term" value="F:L-tryptophan transmembrane transporter activity"/>
    <property type="evidence" value="ECO:0007669"/>
    <property type="project" value="UniProtKB-ARBA"/>
</dbReference>
<dbReference type="InterPro" id="IPR050327">
    <property type="entry name" value="Proton-linked_MCT"/>
</dbReference>
<organism evidence="18 19">
    <name type="scientific">Hemibagrus guttatus</name>
    <dbReference type="NCBI Taxonomy" id="175788"/>
    <lineage>
        <taxon>Eukaryota</taxon>
        <taxon>Metazoa</taxon>
        <taxon>Chordata</taxon>
        <taxon>Craniata</taxon>
        <taxon>Vertebrata</taxon>
        <taxon>Euteleostomi</taxon>
        <taxon>Actinopterygii</taxon>
        <taxon>Neopterygii</taxon>
        <taxon>Teleostei</taxon>
        <taxon>Ostariophysi</taxon>
        <taxon>Siluriformes</taxon>
        <taxon>Bagridae</taxon>
        <taxon>Hemibagrus</taxon>
    </lineage>
</organism>
<evidence type="ECO:0000256" key="13">
    <source>
        <dbReference type="ARBA" id="ARBA00073865"/>
    </source>
</evidence>
<dbReference type="InterPro" id="IPR011701">
    <property type="entry name" value="MFS"/>
</dbReference>
<dbReference type="InterPro" id="IPR020846">
    <property type="entry name" value="MFS_dom"/>
</dbReference>
<feature type="transmembrane region" description="Helical" evidence="16">
    <location>
        <begin position="386"/>
        <end position="405"/>
    </location>
</feature>
<dbReference type="PROSITE" id="PS50850">
    <property type="entry name" value="MFS"/>
    <property type="match status" value="1"/>
</dbReference>
<comment type="catalytic activity">
    <reaction evidence="7">
        <text>L-tryptophan(in) = L-tryptophan(out)</text>
        <dbReference type="Rhea" id="RHEA:70947"/>
        <dbReference type="ChEBI" id="CHEBI:57912"/>
    </reaction>
    <physiologicalReaction direction="left-to-right" evidence="7">
        <dbReference type="Rhea" id="RHEA:70948"/>
    </physiologicalReaction>
    <physiologicalReaction direction="right-to-left" evidence="7">
        <dbReference type="Rhea" id="RHEA:70949"/>
    </physiologicalReaction>
</comment>
<gene>
    <name evidence="18" type="ORF">QTP70_023840</name>
</gene>
<dbReference type="GO" id="GO:0015349">
    <property type="term" value="F:thyroid hormone transmembrane transporter activity"/>
    <property type="evidence" value="ECO:0007669"/>
    <property type="project" value="TreeGrafter"/>
</dbReference>
<comment type="similarity">
    <text evidence="2">Belongs to the major facilitator superfamily. Monocarboxylate porter (TC 2.A.1.13) family.</text>
</comment>
<keyword evidence="4 16" id="KW-0812">Transmembrane</keyword>
<evidence type="ECO:0000256" key="12">
    <source>
        <dbReference type="ARBA" id="ARBA00058829"/>
    </source>
</evidence>
<keyword evidence="19" id="KW-1185">Reference proteome</keyword>
<evidence type="ECO:0000313" key="18">
    <source>
        <dbReference type="EMBL" id="KAK3520345.1"/>
    </source>
</evidence>
<feature type="domain" description="Major facilitator superfamily (MFS) profile" evidence="17">
    <location>
        <begin position="314"/>
        <end position="541"/>
    </location>
</feature>
<feature type="transmembrane region" description="Helical" evidence="16">
    <location>
        <begin position="164"/>
        <end position="183"/>
    </location>
</feature>